<keyword evidence="3" id="KW-1185">Reference proteome</keyword>
<feature type="compositionally biased region" description="Polar residues" evidence="1">
    <location>
        <begin position="81"/>
        <end position="100"/>
    </location>
</feature>
<evidence type="ECO:0000256" key="1">
    <source>
        <dbReference type="SAM" id="MobiDB-lite"/>
    </source>
</evidence>
<evidence type="ECO:0000313" key="3">
    <source>
        <dbReference type="Proteomes" id="UP000195062"/>
    </source>
</evidence>
<proteinExistence type="predicted"/>
<feature type="region of interest" description="Disordered" evidence="1">
    <location>
        <begin position="1"/>
        <end position="27"/>
    </location>
</feature>
<organism evidence="2 3">
    <name type="scientific">Clavibacter michiganensis subsp. michiganensis</name>
    <dbReference type="NCBI Taxonomy" id="33013"/>
    <lineage>
        <taxon>Bacteria</taxon>
        <taxon>Bacillati</taxon>
        <taxon>Actinomycetota</taxon>
        <taxon>Actinomycetes</taxon>
        <taxon>Micrococcales</taxon>
        <taxon>Microbacteriaceae</taxon>
        <taxon>Clavibacter</taxon>
    </lineage>
</organism>
<feature type="compositionally biased region" description="Low complexity" evidence="1">
    <location>
        <begin position="61"/>
        <end position="76"/>
    </location>
</feature>
<dbReference type="AlphaFoldDB" id="A0A251XIN2"/>
<feature type="region of interest" description="Disordered" evidence="1">
    <location>
        <begin position="43"/>
        <end position="100"/>
    </location>
</feature>
<gene>
    <name evidence="2" type="ORF">CMMCAS07_00645</name>
</gene>
<reference evidence="2 3" key="1">
    <citation type="submission" date="2016-08" db="EMBL/GenBank/DDBJ databases">
        <title>Genome sequence of Clavibacter michiganensis subsp. michiganensis strain CASJ007.</title>
        <authorList>
            <person name="Thapa S.P."/>
            <person name="Coaker G."/>
        </authorList>
    </citation>
    <scope>NUCLEOTIDE SEQUENCE [LARGE SCALE GENOMIC DNA]</scope>
    <source>
        <strain evidence="2">CASJ007</strain>
    </source>
</reference>
<evidence type="ECO:0000313" key="2">
    <source>
        <dbReference type="EMBL" id="OUE03424.1"/>
    </source>
</evidence>
<protein>
    <submittedName>
        <fullName evidence="2">Uncharacterized protein</fullName>
    </submittedName>
</protein>
<dbReference type="EMBL" id="MDHH01000001">
    <property type="protein sequence ID" value="OUE03424.1"/>
    <property type="molecule type" value="Genomic_DNA"/>
</dbReference>
<accession>A0A251XIN2</accession>
<comment type="caution">
    <text evidence="2">The sequence shown here is derived from an EMBL/GenBank/DDBJ whole genome shotgun (WGS) entry which is preliminary data.</text>
</comment>
<name>A0A251XIN2_CLAMM</name>
<feature type="compositionally biased region" description="Low complexity" evidence="1">
    <location>
        <begin position="1"/>
        <end position="17"/>
    </location>
</feature>
<sequence>MSTASPTRTATRSSVATGGWRTAGSGTSITVITPVASATPLLTRYSTSTGPSSGRVRLIRTSRCPTTSARTPTASPGETASVITSTPPAGSKSVWSTSTS</sequence>
<dbReference type="Proteomes" id="UP000195062">
    <property type="component" value="Unassembled WGS sequence"/>
</dbReference>